<dbReference type="EMBL" id="CP000614">
    <property type="protein sequence ID" value="ABO55034.1"/>
    <property type="molecule type" value="Genomic_DNA"/>
</dbReference>
<keyword evidence="1" id="KW-0732">Signal</keyword>
<protein>
    <submittedName>
        <fullName evidence="2">Uncharacterized protein</fullName>
    </submittedName>
</protein>
<evidence type="ECO:0000313" key="3">
    <source>
        <dbReference type="Proteomes" id="UP000002287"/>
    </source>
</evidence>
<evidence type="ECO:0000313" key="2">
    <source>
        <dbReference type="EMBL" id="ABO55034.1"/>
    </source>
</evidence>
<dbReference type="KEGG" id="bvi:Bcep1808_2032"/>
<gene>
    <name evidence="2" type="ordered locus">Bcep1808_2032</name>
</gene>
<proteinExistence type="predicted"/>
<evidence type="ECO:0000256" key="1">
    <source>
        <dbReference type="SAM" id="SignalP"/>
    </source>
</evidence>
<dbReference type="Proteomes" id="UP000002287">
    <property type="component" value="Chromosome 1"/>
</dbReference>
<organism evidence="2 3">
    <name type="scientific">Burkholderia vietnamiensis (strain G4 / LMG 22486)</name>
    <name type="common">Burkholderia cepacia (strain R1808)</name>
    <dbReference type="NCBI Taxonomy" id="269482"/>
    <lineage>
        <taxon>Bacteria</taxon>
        <taxon>Pseudomonadati</taxon>
        <taxon>Pseudomonadota</taxon>
        <taxon>Betaproteobacteria</taxon>
        <taxon>Burkholderiales</taxon>
        <taxon>Burkholderiaceae</taxon>
        <taxon>Burkholderia</taxon>
        <taxon>Burkholderia cepacia complex</taxon>
    </lineage>
</organism>
<accession>A4JFI1</accession>
<feature type="chain" id="PRO_5002670085" evidence="1">
    <location>
        <begin position="40"/>
        <end position="228"/>
    </location>
</feature>
<reference evidence="3" key="1">
    <citation type="submission" date="2007-03" db="EMBL/GenBank/DDBJ databases">
        <title>Complete sequence of chromosome 1 of Burkholderia vietnamiensis G4.</title>
        <authorList>
            <consortium name="US DOE Joint Genome Institute"/>
            <person name="Copeland A."/>
            <person name="Lucas S."/>
            <person name="Lapidus A."/>
            <person name="Barry K."/>
            <person name="Detter J.C."/>
            <person name="Glavina del Rio T."/>
            <person name="Hammon N."/>
            <person name="Israni S."/>
            <person name="Dalin E."/>
            <person name="Tice H."/>
            <person name="Pitluck S."/>
            <person name="Chain P."/>
            <person name="Malfatti S."/>
            <person name="Shin M."/>
            <person name="Vergez L."/>
            <person name="Schmutz J."/>
            <person name="Larimer F."/>
            <person name="Land M."/>
            <person name="Hauser L."/>
            <person name="Kyrpides N."/>
            <person name="Tiedje J."/>
            <person name="Richardson P."/>
        </authorList>
    </citation>
    <scope>NUCLEOTIDE SEQUENCE [LARGE SCALE GENOMIC DNA]</scope>
    <source>
        <strain evidence="3">G4 / LMG 22486</strain>
    </source>
</reference>
<dbReference type="HOGENOM" id="CLU_1168949_0_0_4"/>
<dbReference type="AlphaFoldDB" id="A4JFI1"/>
<feature type="signal peptide" evidence="1">
    <location>
        <begin position="1"/>
        <end position="39"/>
    </location>
</feature>
<dbReference type="eggNOG" id="ENOG50315DM">
    <property type="taxonomic scope" value="Bacteria"/>
</dbReference>
<sequence>MNNATSIKVGSTPRLPRVRPLASLALVSLLALSVGVAHAQQASDAAQQAPRFAVGDSWTYVWHDDLTGKEQQLDEAVKAVNPDGSINVAINGAEAVLSADGNVVKSASGSYSPAEVKLRFPLRAGDSYSAQYDYHDSTGRNWTRQMTAKVEGVETVQTKAGSFDAVRVKISGGWYSDGQPGGGGSFNETMWYAPQTKRFVKDVFQSIPRGRGVGNTTQTELTAYVAKP</sequence>
<dbReference type="Gene3D" id="2.40.360.20">
    <property type="match status" value="1"/>
</dbReference>
<name>A4JFI1_BURVG</name>